<dbReference type="Proteomes" id="UP001152799">
    <property type="component" value="Chromosome 4"/>
</dbReference>
<dbReference type="OrthoDB" id="6732782at2759"/>
<evidence type="ECO:0000313" key="2">
    <source>
        <dbReference type="Proteomes" id="UP001152799"/>
    </source>
</evidence>
<accession>A0A9N9MNM5</accession>
<reference evidence="1" key="1">
    <citation type="submission" date="2022-01" db="EMBL/GenBank/DDBJ databases">
        <authorList>
            <person name="King R."/>
        </authorList>
    </citation>
    <scope>NUCLEOTIDE SEQUENCE</scope>
</reference>
<keyword evidence="2" id="KW-1185">Reference proteome</keyword>
<proteinExistence type="predicted"/>
<dbReference type="EMBL" id="OU892280">
    <property type="protein sequence ID" value="CAG9768403.1"/>
    <property type="molecule type" value="Genomic_DNA"/>
</dbReference>
<evidence type="ECO:0000313" key="1">
    <source>
        <dbReference type="EMBL" id="CAG9768403.1"/>
    </source>
</evidence>
<gene>
    <name evidence="1" type="ORF">CEUTPL_LOCUS8941</name>
</gene>
<name>A0A9N9MNM5_9CUCU</name>
<organism evidence="1 2">
    <name type="scientific">Ceutorhynchus assimilis</name>
    <name type="common">cabbage seed weevil</name>
    <dbReference type="NCBI Taxonomy" id="467358"/>
    <lineage>
        <taxon>Eukaryota</taxon>
        <taxon>Metazoa</taxon>
        <taxon>Ecdysozoa</taxon>
        <taxon>Arthropoda</taxon>
        <taxon>Hexapoda</taxon>
        <taxon>Insecta</taxon>
        <taxon>Pterygota</taxon>
        <taxon>Neoptera</taxon>
        <taxon>Endopterygota</taxon>
        <taxon>Coleoptera</taxon>
        <taxon>Polyphaga</taxon>
        <taxon>Cucujiformia</taxon>
        <taxon>Curculionidae</taxon>
        <taxon>Ceutorhynchinae</taxon>
        <taxon>Ceutorhynchus</taxon>
    </lineage>
</organism>
<protein>
    <submittedName>
        <fullName evidence="1">Uncharacterized protein</fullName>
    </submittedName>
</protein>
<sequence>MAGIPCTIIITLTDPKLFTLEMAMVVMKQCFRYGNPKIIIKESKIHVTLAYTPRKDMLDRKFGNLPLKYTKLNAISEEEVKLFEMAKQTFSFSLEESSNDEGEPSASS</sequence>
<dbReference type="AlphaFoldDB" id="A0A9N9MNM5"/>